<dbReference type="InterPro" id="IPR036396">
    <property type="entry name" value="Cyt_P450_sf"/>
</dbReference>
<keyword evidence="7" id="KW-0503">Monooxygenase</keyword>
<evidence type="ECO:0000256" key="5">
    <source>
        <dbReference type="ARBA" id="ARBA00023026"/>
    </source>
</evidence>
<organism evidence="9 10">
    <name type="scientific">Sclerotinia borealis (strain F-4128)</name>
    <dbReference type="NCBI Taxonomy" id="1432307"/>
    <lineage>
        <taxon>Eukaryota</taxon>
        <taxon>Fungi</taxon>
        <taxon>Dikarya</taxon>
        <taxon>Ascomycota</taxon>
        <taxon>Pezizomycotina</taxon>
        <taxon>Leotiomycetes</taxon>
        <taxon>Helotiales</taxon>
        <taxon>Sclerotiniaceae</taxon>
        <taxon>Sclerotinia</taxon>
    </lineage>
</organism>
<evidence type="ECO:0000256" key="8">
    <source>
        <dbReference type="SAM" id="Phobius"/>
    </source>
</evidence>
<dbReference type="OrthoDB" id="3934656at2759"/>
<dbReference type="CDD" id="cd11060">
    <property type="entry name" value="CYP57A1-like"/>
    <property type="match status" value="1"/>
</dbReference>
<dbReference type="GO" id="GO:0020037">
    <property type="term" value="F:heme binding"/>
    <property type="evidence" value="ECO:0007669"/>
    <property type="project" value="InterPro"/>
</dbReference>
<evidence type="ECO:0000313" key="10">
    <source>
        <dbReference type="Proteomes" id="UP000019487"/>
    </source>
</evidence>
<dbReference type="EMBL" id="AYSA01000403">
    <property type="protein sequence ID" value="ESZ92255.1"/>
    <property type="molecule type" value="Genomic_DNA"/>
</dbReference>
<dbReference type="Pfam" id="PF00067">
    <property type="entry name" value="p450"/>
    <property type="match status" value="1"/>
</dbReference>
<evidence type="ECO:0000256" key="1">
    <source>
        <dbReference type="ARBA" id="ARBA00001971"/>
    </source>
</evidence>
<dbReference type="PROSITE" id="PS00086">
    <property type="entry name" value="CYTOCHROME_P450"/>
    <property type="match status" value="1"/>
</dbReference>
<evidence type="ECO:0000256" key="4">
    <source>
        <dbReference type="ARBA" id="ARBA00023004"/>
    </source>
</evidence>
<reference evidence="9 10" key="1">
    <citation type="journal article" date="2014" name="Genome Announc.">
        <title>Draft genome sequence of Sclerotinia borealis, a psychrophilic plant pathogenic fungus.</title>
        <authorList>
            <person name="Mardanov A.V."/>
            <person name="Beletsky A.V."/>
            <person name="Kadnikov V.V."/>
            <person name="Ignatov A.N."/>
            <person name="Ravin N.V."/>
        </authorList>
    </citation>
    <scope>NUCLEOTIDE SEQUENCE [LARGE SCALE GENOMIC DNA]</scope>
    <source>
        <strain evidence="10">F-4157</strain>
    </source>
</reference>
<keyword evidence="5" id="KW-0843">Virulence</keyword>
<sequence length="521" mass="59219">MEQESLFRRLCSIPAVSATAVICYFVYCFFRGGLYRYPGPTLAGFTNWWWTASVKSNHHHETMIQLHRKYGDVVRIGPNALSIANVDYIPKIYGINSGFTKASHRSEMYNLFAPRVNGVPLPSLLSMRDEKEYARQKKMIHHAYSLSSLTEYEPLVNGIILKLMDQFKVKSDKQNNKSVDLSVWLRYYTSDVIMQLSFGNNLGFVEQGKDIANYMKELDKLLDLAAIALTMPWLGWVIKHSPLVTMIRKESTTFPEFSRQQIGEHIAENKKRQLNQQSGVEDKNGRPLDLLDRFLIAAQADTPTGYDLDLVISWTLANIMAGADTTAIGLRATVYYLLKTPEALRKLKEELSKANLTYPVTWKESQQLPYLDACIKEAFRLHPAIGLGLERKVPVTGLMLPDGFNLSPGTNVSVNAWVSGRQSIFGPDVDNYVPERWLQGKDEDLNAYKERIGHMKRADLVFGSGTRSCLGKNISLLEIYKIVPTLFLNFDVELVDPSKSWVTTNRWTVRQEGMECWLNPV</sequence>
<evidence type="ECO:0000256" key="2">
    <source>
        <dbReference type="ARBA" id="ARBA00022723"/>
    </source>
</evidence>
<protein>
    <submittedName>
        <fullName evidence="9">Cytochrome P450</fullName>
    </submittedName>
</protein>
<keyword evidence="2 6" id="KW-0479">Metal-binding</keyword>
<keyword evidence="3 7" id="KW-0560">Oxidoreductase</keyword>
<dbReference type="STRING" id="1432307.W9CCH6"/>
<evidence type="ECO:0000256" key="7">
    <source>
        <dbReference type="RuleBase" id="RU000461"/>
    </source>
</evidence>
<dbReference type="Proteomes" id="UP000019487">
    <property type="component" value="Unassembled WGS sequence"/>
</dbReference>
<dbReference type="GO" id="GO:0005506">
    <property type="term" value="F:iron ion binding"/>
    <property type="evidence" value="ECO:0007669"/>
    <property type="project" value="InterPro"/>
</dbReference>
<comment type="similarity">
    <text evidence="7">Belongs to the cytochrome P450 family.</text>
</comment>
<dbReference type="AlphaFoldDB" id="W9CCH6"/>
<comment type="cofactor">
    <cofactor evidence="1 6">
        <name>heme</name>
        <dbReference type="ChEBI" id="CHEBI:30413"/>
    </cofactor>
</comment>
<feature type="binding site" description="axial binding residue" evidence="6">
    <location>
        <position position="469"/>
    </location>
    <ligand>
        <name>heme</name>
        <dbReference type="ChEBI" id="CHEBI:30413"/>
    </ligand>
    <ligandPart>
        <name>Fe</name>
        <dbReference type="ChEBI" id="CHEBI:18248"/>
    </ligandPart>
</feature>
<keyword evidence="4 6" id="KW-0408">Iron</keyword>
<keyword evidence="8" id="KW-1133">Transmembrane helix</keyword>
<dbReference type="GO" id="GO:0016705">
    <property type="term" value="F:oxidoreductase activity, acting on paired donors, with incorporation or reduction of molecular oxygen"/>
    <property type="evidence" value="ECO:0007669"/>
    <property type="project" value="InterPro"/>
</dbReference>
<name>W9CCH6_SCLBF</name>
<dbReference type="PRINTS" id="PR00385">
    <property type="entry name" value="P450"/>
</dbReference>
<dbReference type="HOGENOM" id="CLU_001570_14_0_1"/>
<comment type="caution">
    <text evidence="9">The sequence shown here is derived from an EMBL/GenBank/DDBJ whole genome shotgun (WGS) entry which is preliminary data.</text>
</comment>
<keyword evidence="10" id="KW-1185">Reference proteome</keyword>
<keyword evidence="8" id="KW-0812">Transmembrane</keyword>
<gene>
    <name evidence="9" type="ORF">SBOR_7381</name>
</gene>
<dbReference type="PRINTS" id="PR00463">
    <property type="entry name" value="EP450I"/>
</dbReference>
<dbReference type="PANTHER" id="PTHR24305:SF235">
    <property type="entry name" value="CYTOCHROME P450 MONOOXYGENASE APDB-RELATED"/>
    <property type="match status" value="1"/>
</dbReference>
<dbReference type="InterPro" id="IPR002401">
    <property type="entry name" value="Cyt_P450_E_grp-I"/>
</dbReference>
<evidence type="ECO:0000256" key="3">
    <source>
        <dbReference type="ARBA" id="ARBA00023002"/>
    </source>
</evidence>
<dbReference type="InterPro" id="IPR001128">
    <property type="entry name" value="Cyt_P450"/>
</dbReference>
<dbReference type="SUPFAM" id="SSF48264">
    <property type="entry name" value="Cytochrome P450"/>
    <property type="match status" value="1"/>
</dbReference>
<dbReference type="PANTHER" id="PTHR24305">
    <property type="entry name" value="CYTOCHROME P450"/>
    <property type="match status" value="1"/>
</dbReference>
<evidence type="ECO:0000256" key="6">
    <source>
        <dbReference type="PIRSR" id="PIRSR602401-1"/>
    </source>
</evidence>
<keyword evidence="8" id="KW-0472">Membrane</keyword>
<feature type="transmembrane region" description="Helical" evidence="8">
    <location>
        <begin position="6"/>
        <end position="30"/>
    </location>
</feature>
<dbReference type="Gene3D" id="1.10.630.10">
    <property type="entry name" value="Cytochrome P450"/>
    <property type="match status" value="1"/>
</dbReference>
<keyword evidence="6 7" id="KW-0349">Heme</keyword>
<accession>W9CCH6</accession>
<proteinExistence type="inferred from homology"/>
<dbReference type="GO" id="GO:0004497">
    <property type="term" value="F:monooxygenase activity"/>
    <property type="evidence" value="ECO:0007669"/>
    <property type="project" value="UniProtKB-KW"/>
</dbReference>
<dbReference type="InterPro" id="IPR017972">
    <property type="entry name" value="Cyt_P450_CS"/>
</dbReference>
<evidence type="ECO:0000313" key="9">
    <source>
        <dbReference type="EMBL" id="ESZ92255.1"/>
    </source>
</evidence>
<dbReference type="GO" id="GO:0044550">
    <property type="term" value="P:secondary metabolite biosynthetic process"/>
    <property type="evidence" value="ECO:0007669"/>
    <property type="project" value="UniProtKB-ARBA"/>
</dbReference>
<dbReference type="InterPro" id="IPR050121">
    <property type="entry name" value="Cytochrome_P450_monoxygenase"/>
</dbReference>